<dbReference type="NCBIfam" id="NF003220">
    <property type="entry name" value="PRK04192.1"/>
    <property type="match status" value="1"/>
</dbReference>
<dbReference type="InterPro" id="IPR027417">
    <property type="entry name" value="P-loop_NTPase"/>
</dbReference>
<dbReference type="SUPFAM" id="SSF50615">
    <property type="entry name" value="N-terminal domain of alpha and beta subunits of F1 ATP synthase"/>
    <property type="match status" value="1"/>
</dbReference>
<dbReference type="RefSeq" id="WP_381357290.1">
    <property type="nucleotide sequence ID" value="NZ_JBHSOA010000003.1"/>
</dbReference>
<dbReference type="Gene3D" id="1.10.1140.10">
    <property type="entry name" value="Bovine Mitochondrial F1-atpase, Atp Synthase Beta Chain, Chain D, domain 3"/>
    <property type="match status" value="1"/>
</dbReference>
<dbReference type="InterPro" id="IPR031686">
    <property type="entry name" value="ATP-synth_a_Xtn"/>
</dbReference>
<comment type="similarity">
    <text evidence="1">Belongs to the ATPase alpha/beta chains family.</text>
</comment>
<dbReference type="InterPro" id="IPR003593">
    <property type="entry name" value="AAA+_ATPase"/>
</dbReference>
<dbReference type="SUPFAM" id="SSF52540">
    <property type="entry name" value="P-loop containing nucleoside triphosphate hydrolases"/>
    <property type="match status" value="1"/>
</dbReference>
<dbReference type="InterPro" id="IPR055190">
    <property type="entry name" value="ATP-synt_VA_C"/>
</dbReference>
<gene>
    <name evidence="9" type="ORF">ACFPZI_02055</name>
</gene>
<keyword evidence="5" id="KW-1278">Translocase</keyword>
<reference evidence="10" key="1">
    <citation type="journal article" date="2019" name="Int. J. Syst. Evol. Microbiol.">
        <title>The Global Catalogue of Microorganisms (GCM) 10K type strain sequencing project: providing services to taxonomists for standard genome sequencing and annotation.</title>
        <authorList>
            <consortium name="The Broad Institute Genomics Platform"/>
            <consortium name="The Broad Institute Genome Sequencing Center for Infectious Disease"/>
            <person name="Wu L."/>
            <person name="Ma J."/>
        </authorList>
    </citation>
    <scope>NUCLEOTIDE SEQUENCE [LARGE SCALE GENOMIC DNA]</scope>
    <source>
        <strain evidence="10">JCM 10411</strain>
    </source>
</reference>
<organism evidence="9 10">
    <name type="scientific">Streptomyces chlorus</name>
    <dbReference type="NCBI Taxonomy" id="887452"/>
    <lineage>
        <taxon>Bacteria</taxon>
        <taxon>Bacillati</taxon>
        <taxon>Actinomycetota</taxon>
        <taxon>Actinomycetes</taxon>
        <taxon>Kitasatosporales</taxon>
        <taxon>Streptomycetaceae</taxon>
        <taxon>Streptomyces</taxon>
    </lineage>
</organism>
<dbReference type="SMART" id="SM00382">
    <property type="entry name" value="AAA"/>
    <property type="match status" value="1"/>
</dbReference>
<dbReference type="CDD" id="cd01134">
    <property type="entry name" value="V_A-ATPase_A"/>
    <property type="match status" value="1"/>
</dbReference>
<evidence type="ECO:0000256" key="7">
    <source>
        <dbReference type="ARBA" id="ARBA00023310"/>
    </source>
</evidence>
<dbReference type="SUPFAM" id="SSF47917">
    <property type="entry name" value="C-terminal domain of alpha and beta subunits of F1 ATP synthase"/>
    <property type="match status" value="1"/>
</dbReference>
<evidence type="ECO:0000256" key="5">
    <source>
        <dbReference type="ARBA" id="ARBA00022967"/>
    </source>
</evidence>
<evidence type="ECO:0000313" key="10">
    <source>
        <dbReference type="Proteomes" id="UP001596180"/>
    </source>
</evidence>
<keyword evidence="7" id="KW-0066">ATP synthesis</keyword>
<evidence type="ECO:0000256" key="2">
    <source>
        <dbReference type="ARBA" id="ARBA00022448"/>
    </source>
</evidence>
<dbReference type="InterPro" id="IPR024034">
    <property type="entry name" value="ATPase_F1/V1_b/a_C"/>
</dbReference>
<dbReference type="InterPro" id="IPR000194">
    <property type="entry name" value="ATPase_F1/V1/A1_a/bsu_nucl-bd"/>
</dbReference>
<accession>A0ABW1DS79</accession>
<dbReference type="PANTHER" id="PTHR43607:SF1">
    <property type="entry name" value="H(+)-TRANSPORTING TWO-SECTOR ATPASE"/>
    <property type="match status" value="1"/>
</dbReference>
<sequence length="590" mass="61889">MGAVTAFSGTDRPAAARQPVSRILRVTGPLVEMEYTSGTAMYDLVSIGPAGLPGEVVAISGDVVTVQAYEYTGGLAPGQTALPQGRPLSVRLGPQLLGGIFDGLLRPLSGAGDWLLPDTRRTAAEERTWSFSPLAAAGEELAEGQALGEVRDAGPVRVKVLVPPGCGGTVTEIAGPGNHSQGAVVAVVGGTEVELGSLCPVRRPRPVRERVDTHEALNTGQRVIDLLFPVARGSTVAVPGGFGTGKTVLLQQIAKWCDADVIVYVGCGERGNEMADVITELSELQDPRTGGRLADRTVTIANTSNMPMMAREASVHTGATVAEYFRDMGLDVVVIADSTSRWAEALREFASRTGALPAEEGYPAGLASAIAAFYERAAAVTTLGGDRGSVTVIGAVSPPGGDMTEPVTAHTERFVRCLWTLDRDLAYARHYPAVSWAGSFSRDVPVLAAGHRAAGDPAWPRRRDRVGAALAEADRLADLVDLIGIAALPARERISVLAGRLVREGVLQQSALSERDAYCGPEKTAALADAVLAVVDRCRELVDSGAAAASVEEVDFGSLLRAREDTGPHDATGVTARREAMLSRLEELRP</sequence>
<keyword evidence="4" id="KW-0067">ATP-binding</keyword>
<evidence type="ECO:0000313" key="9">
    <source>
        <dbReference type="EMBL" id="MFC5850661.1"/>
    </source>
</evidence>
<evidence type="ECO:0000256" key="1">
    <source>
        <dbReference type="ARBA" id="ARBA00008936"/>
    </source>
</evidence>
<dbReference type="Gene3D" id="2.40.30.20">
    <property type="match status" value="1"/>
</dbReference>
<dbReference type="CDD" id="cd18111">
    <property type="entry name" value="ATP-synt_V_A-type_alpha_C"/>
    <property type="match status" value="1"/>
</dbReference>
<dbReference type="PANTHER" id="PTHR43607">
    <property type="entry name" value="V-TYPE PROTON ATPASE CATALYTIC SUBUNIT A"/>
    <property type="match status" value="1"/>
</dbReference>
<feature type="domain" description="AAA+ ATPase" evidence="8">
    <location>
        <begin position="232"/>
        <end position="425"/>
    </location>
</feature>
<proteinExistence type="inferred from homology"/>
<dbReference type="Proteomes" id="UP001596180">
    <property type="component" value="Unassembled WGS sequence"/>
</dbReference>
<dbReference type="InterPro" id="IPR022878">
    <property type="entry name" value="V-ATPase_asu"/>
</dbReference>
<keyword evidence="6" id="KW-0406">Ion transport</keyword>
<dbReference type="InterPro" id="IPR004100">
    <property type="entry name" value="ATPase_F1/V1/A1_a/bsu_N"/>
</dbReference>
<dbReference type="Gene3D" id="2.40.50.100">
    <property type="match status" value="1"/>
</dbReference>
<evidence type="ECO:0000259" key="8">
    <source>
        <dbReference type="SMART" id="SM00382"/>
    </source>
</evidence>
<dbReference type="Pfam" id="PF22919">
    <property type="entry name" value="ATP-synt_VA_C"/>
    <property type="match status" value="1"/>
</dbReference>
<dbReference type="Pfam" id="PF00006">
    <property type="entry name" value="ATP-synt_ab"/>
    <property type="match status" value="1"/>
</dbReference>
<evidence type="ECO:0000256" key="6">
    <source>
        <dbReference type="ARBA" id="ARBA00023065"/>
    </source>
</evidence>
<evidence type="ECO:0000256" key="4">
    <source>
        <dbReference type="ARBA" id="ARBA00022840"/>
    </source>
</evidence>
<keyword evidence="10" id="KW-1185">Reference proteome</keyword>
<dbReference type="Pfam" id="PF02874">
    <property type="entry name" value="ATP-synt_ab_N"/>
    <property type="match status" value="1"/>
</dbReference>
<protein>
    <submittedName>
        <fullName evidence="9">V-type ATP synthase subunit A</fullName>
    </submittedName>
</protein>
<comment type="caution">
    <text evidence="9">The sequence shown here is derived from an EMBL/GenBank/DDBJ whole genome shotgun (WGS) entry which is preliminary data.</text>
</comment>
<keyword evidence="2" id="KW-0813">Transport</keyword>
<dbReference type="InterPro" id="IPR036121">
    <property type="entry name" value="ATPase_F1/V1/A1_a/bsu_N_sf"/>
</dbReference>
<dbReference type="EMBL" id="JBHSOA010000003">
    <property type="protein sequence ID" value="MFC5850661.1"/>
    <property type="molecule type" value="Genomic_DNA"/>
</dbReference>
<keyword evidence="3" id="KW-0547">Nucleotide-binding</keyword>
<dbReference type="Pfam" id="PF16886">
    <property type="entry name" value="ATP-synt_ab_Xtn"/>
    <property type="match status" value="1"/>
</dbReference>
<evidence type="ECO:0000256" key="3">
    <source>
        <dbReference type="ARBA" id="ARBA00022741"/>
    </source>
</evidence>
<dbReference type="Gene3D" id="3.40.50.300">
    <property type="entry name" value="P-loop containing nucleotide triphosphate hydrolases"/>
    <property type="match status" value="1"/>
</dbReference>
<dbReference type="InterPro" id="IPR023366">
    <property type="entry name" value="ATP_synth_asu-like_sf"/>
</dbReference>
<name>A0ABW1DS79_9ACTN</name>